<evidence type="ECO:0000313" key="2">
    <source>
        <dbReference type="Proteomes" id="UP000320858"/>
    </source>
</evidence>
<accession>A0AA94VCT2</accession>
<sequence length="178" mass="20117">MTYSATDRILYQAVDTGRLVQRSPMVGGSSIRRLFVTPEINSILDGQNDKFKHLPLVETETIIGRFCDGHLIAASLKGNSKPKPDFEKLEGLDEVWAICARKPKIWQIRIFGRFLSKGTFVAFGFNERVTLGLRENYNAKASDIPGLWNEVLGNCVRFEATSVEEYFGGVWRDVDEQI</sequence>
<comment type="caution">
    <text evidence="1">The sequence shown here is derived from an EMBL/GenBank/DDBJ whole genome shotgun (WGS) entry which is preliminary data.</text>
</comment>
<proteinExistence type="predicted"/>
<evidence type="ECO:0000313" key="1">
    <source>
        <dbReference type="EMBL" id="TRA88267.1"/>
    </source>
</evidence>
<name>A0AA94VCT2_RHIRH</name>
<dbReference type="AlphaFoldDB" id="A0AA94VCT2"/>
<dbReference type="Proteomes" id="UP000320858">
    <property type="component" value="Unassembled WGS sequence"/>
</dbReference>
<gene>
    <name evidence="1" type="ORF">EXN24_17235</name>
</gene>
<dbReference type="RefSeq" id="WP_141194181.1">
    <property type="nucleotide sequence ID" value="NZ_SGOB01000003.1"/>
</dbReference>
<protein>
    <submittedName>
        <fullName evidence="1">Uncharacterized protein</fullName>
    </submittedName>
</protein>
<reference evidence="1 2" key="1">
    <citation type="journal article" date="2019" name="Appl. Microbiol. Biotechnol.">
        <title>Differential efficiency of wild type rhizogenic strains for rol gene transformation of plants.</title>
        <authorList>
            <person name="Desmet S."/>
            <person name="De Keyser E."/>
            <person name="Van Vaerenbergh J."/>
            <person name="Baeyen S."/>
            <person name="Van Huylenbroeck J."/>
            <person name="Geelen D."/>
            <person name="Dhooghe E."/>
        </authorList>
    </citation>
    <scope>NUCLEOTIDE SEQUENCE [LARGE SCALE GENOMIC DNA]</scope>
    <source>
        <strain evidence="1 2">B 4.1</strain>
    </source>
</reference>
<dbReference type="EMBL" id="SGOB01000003">
    <property type="protein sequence ID" value="TRA88267.1"/>
    <property type="molecule type" value="Genomic_DNA"/>
</dbReference>
<organism evidence="1 2">
    <name type="scientific">Rhizobium rhizogenes</name>
    <name type="common">Agrobacterium rhizogenes</name>
    <dbReference type="NCBI Taxonomy" id="359"/>
    <lineage>
        <taxon>Bacteria</taxon>
        <taxon>Pseudomonadati</taxon>
        <taxon>Pseudomonadota</taxon>
        <taxon>Alphaproteobacteria</taxon>
        <taxon>Hyphomicrobiales</taxon>
        <taxon>Rhizobiaceae</taxon>
        <taxon>Rhizobium/Agrobacterium group</taxon>
        <taxon>Rhizobium</taxon>
    </lineage>
</organism>